<reference evidence="2" key="1">
    <citation type="submission" date="2015-07" db="EMBL/GenBank/DDBJ databases">
        <title>Fjat-10036 dsm4.</title>
        <authorList>
            <person name="Liu B."/>
            <person name="Wang J."/>
            <person name="Zhu Y."/>
            <person name="Liu G."/>
            <person name="Chen Q."/>
            <person name="Chen Z."/>
            <person name="Lan J."/>
            <person name="Che J."/>
            <person name="Ge C."/>
            <person name="Shi H."/>
            <person name="Pan Z."/>
            <person name="Liu X."/>
        </authorList>
    </citation>
    <scope>NUCLEOTIDE SEQUENCE [LARGE SCALE GENOMIC DNA]</scope>
    <source>
        <strain evidence="2">DSM 4</strain>
    </source>
</reference>
<sequence>MLSSADIRKRVETVVGNSSIGMDYNNLKFQALHKLMILNQSATVKKGKPIRTNQLLPLIELRRNALEQKQHTYEKLIKTLIYQRCIKSCINDKFRHTETPWAPRGFMFRNFRKLTLCKLDLYNIFIWILQ</sequence>
<organism evidence="1 2">
    <name type="scientific">Sporosarcina globispora</name>
    <name type="common">Bacillus globisporus</name>
    <dbReference type="NCBI Taxonomy" id="1459"/>
    <lineage>
        <taxon>Bacteria</taxon>
        <taxon>Bacillati</taxon>
        <taxon>Bacillota</taxon>
        <taxon>Bacilli</taxon>
        <taxon>Bacillales</taxon>
        <taxon>Caryophanaceae</taxon>
        <taxon>Sporosarcina</taxon>
    </lineage>
</organism>
<comment type="caution">
    <text evidence="1">The sequence shown here is derived from an EMBL/GenBank/DDBJ whole genome shotgun (WGS) entry which is preliminary data.</text>
</comment>
<dbReference type="Proteomes" id="UP000037109">
    <property type="component" value="Unassembled WGS sequence"/>
</dbReference>
<keyword evidence="2" id="KW-1185">Reference proteome</keyword>
<evidence type="ECO:0000313" key="1">
    <source>
        <dbReference type="EMBL" id="KON83510.1"/>
    </source>
</evidence>
<dbReference type="PATRIC" id="fig|1459.3.peg.6072"/>
<accession>A0A0M0G133</accession>
<protein>
    <submittedName>
        <fullName evidence="1">Uncharacterized protein</fullName>
    </submittedName>
</protein>
<gene>
    <name evidence="1" type="ORF">AF332_27545</name>
</gene>
<dbReference type="STRING" id="1459.AF332_27545"/>
<name>A0A0M0G133_SPOGL</name>
<dbReference type="EMBL" id="LGUF01000010">
    <property type="protein sequence ID" value="KON83510.1"/>
    <property type="molecule type" value="Genomic_DNA"/>
</dbReference>
<dbReference type="AlphaFoldDB" id="A0A0M0G133"/>
<proteinExistence type="predicted"/>
<evidence type="ECO:0000313" key="2">
    <source>
        <dbReference type="Proteomes" id="UP000037109"/>
    </source>
</evidence>